<evidence type="ECO:0000313" key="1">
    <source>
        <dbReference type="EMBL" id="GEU86783.1"/>
    </source>
</evidence>
<gene>
    <name evidence="1" type="ORF">Tci_058761</name>
</gene>
<comment type="caution">
    <text evidence="1">The sequence shown here is derived from an EMBL/GenBank/DDBJ whole genome shotgun (WGS) entry which is preliminary data.</text>
</comment>
<dbReference type="EMBL" id="BKCJ010009402">
    <property type="protein sequence ID" value="GEU86783.1"/>
    <property type="molecule type" value="Genomic_DNA"/>
</dbReference>
<dbReference type="AlphaFoldDB" id="A0A6L2NKQ4"/>
<organism evidence="1">
    <name type="scientific">Tanacetum cinerariifolium</name>
    <name type="common">Dalmatian daisy</name>
    <name type="synonym">Chrysanthemum cinerariifolium</name>
    <dbReference type="NCBI Taxonomy" id="118510"/>
    <lineage>
        <taxon>Eukaryota</taxon>
        <taxon>Viridiplantae</taxon>
        <taxon>Streptophyta</taxon>
        <taxon>Embryophyta</taxon>
        <taxon>Tracheophyta</taxon>
        <taxon>Spermatophyta</taxon>
        <taxon>Magnoliopsida</taxon>
        <taxon>eudicotyledons</taxon>
        <taxon>Gunneridae</taxon>
        <taxon>Pentapetalae</taxon>
        <taxon>asterids</taxon>
        <taxon>campanulids</taxon>
        <taxon>Asterales</taxon>
        <taxon>Asteraceae</taxon>
        <taxon>Asteroideae</taxon>
        <taxon>Anthemideae</taxon>
        <taxon>Anthemidinae</taxon>
        <taxon>Tanacetum</taxon>
    </lineage>
</organism>
<proteinExistence type="predicted"/>
<protein>
    <submittedName>
        <fullName evidence="1">Uncharacterized protein</fullName>
    </submittedName>
</protein>
<accession>A0A6L2NKQ4</accession>
<reference evidence="1" key="1">
    <citation type="journal article" date="2019" name="Sci. Rep.">
        <title>Draft genome of Tanacetum cinerariifolium, the natural source of mosquito coil.</title>
        <authorList>
            <person name="Yamashiro T."/>
            <person name="Shiraishi A."/>
            <person name="Satake H."/>
            <person name="Nakayama K."/>
        </authorList>
    </citation>
    <scope>NUCLEOTIDE SEQUENCE</scope>
</reference>
<sequence length="340" mass="39459">MVSVRKLHSHLKRLSQNNLNGTRIEFGFKRAFATLFGQDIETFTGTMFLNMEQLEKQLDKEDFQEIGSMAAFNVLETHFQMFITSRIYLTDEVAMIRSYFQQYTKLAIPEFHDTLIQHMESIQKSIDERAQHKREYDNWVYERQMHTSKAKRDTSRRLGNDSHDEDVDIRPIYNEELMADVQMTVEINIFAIGQQHAEQPEFNNEGEVDQNAKQLDEKKGSWNPKRESMICCGQFVTKITKTLGILSDEVLDRLSAPTYCRALDVNTPKELTGTNEGLIVEDPTPGIPRVATLRGPHTTITDLYDKISLIEICQGMLERMACRQLYHTDRYAGMFEHMAR</sequence>
<name>A0A6L2NKQ4_TANCI</name>